<evidence type="ECO:0000313" key="3">
    <source>
        <dbReference type="EMBL" id="SHO78954.1"/>
    </source>
</evidence>
<organism evidence="3 4">
    <name type="scientific">Malassezia sympodialis (strain ATCC 42132)</name>
    <name type="common">Atopic eczema-associated yeast</name>
    <dbReference type="NCBI Taxonomy" id="1230383"/>
    <lineage>
        <taxon>Eukaryota</taxon>
        <taxon>Fungi</taxon>
        <taxon>Dikarya</taxon>
        <taxon>Basidiomycota</taxon>
        <taxon>Ustilaginomycotina</taxon>
        <taxon>Malasseziomycetes</taxon>
        <taxon>Malasseziales</taxon>
        <taxon>Malasseziaceae</taxon>
        <taxon>Malassezia</taxon>
    </lineage>
</organism>
<evidence type="ECO:0000256" key="1">
    <source>
        <dbReference type="SAM" id="MobiDB-lite"/>
    </source>
</evidence>
<dbReference type="AlphaFoldDB" id="A0A1M8A9S5"/>
<name>A0A1M8A9S5_MALS4</name>
<dbReference type="Pfam" id="PF00903">
    <property type="entry name" value="Glyoxalase"/>
    <property type="match status" value="1"/>
</dbReference>
<dbReference type="OrthoDB" id="16820at2759"/>
<dbReference type="SUPFAM" id="SSF54593">
    <property type="entry name" value="Glyoxalase/Bleomycin resistance protein/Dihydroxybiphenyl dioxygenase"/>
    <property type="match status" value="1"/>
</dbReference>
<dbReference type="InterPro" id="IPR004360">
    <property type="entry name" value="Glyas_Fos-R_dOase_dom"/>
</dbReference>
<dbReference type="PANTHER" id="PTHR10374:SF30">
    <property type="entry name" value="LACTOYLGLUTATHIONE LYASE"/>
    <property type="match status" value="1"/>
</dbReference>
<proteinExistence type="predicted"/>
<dbReference type="EMBL" id="LT671825">
    <property type="protein sequence ID" value="SHO78954.1"/>
    <property type="molecule type" value="Genomic_DNA"/>
</dbReference>
<dbReference type="Gene3D" id="3.10.180.10">
    <property type="entry name" value="2,3-Dihydroxybiphenyl 1,2-Dioxygenase, domain 1"/>
    <property type="match status" value="1"/>
</dbReference>
<dbReference type="Proteomes" id="UP000186303">
    <property type="component" value="Chromosome 5"/>
</dbReference>
<dbReference type="PANTHER" id="PTHR10374">
    <property type="entry name" value="LACTOYLGLUTATHIONE LYASE GLYOXALASE I"/>
    <property type="match status" value="1"/>
</dbReference>
<dbReference type="InterPro" id="IPR037523">
    <property type="entry name" value="VOC_core"/>
</dbReference>
<gene>
    <name evidence="3" type="ORF">MSYG_3303</name>
</gene>
<keyword evidence="4" id="KW-1185">Reference proteome</keyword>
<evidence type="ECO:0000313" key="4">
    <source>
        <dbReference type="Proteomes" id="UP000186303"/>
    </source>
</evidence>
<reference evidence="4" key="1">
    <citation type="journal article" date="2017" name="Nucleic Acids Res.">
        <title>Proteogenomics produces comprehensive and highly accurate protein-coding gene annotation in a complete genome assembly of Malassezia sympodialis.</title>
        <authorList>
            <person name="Zhu Y."/>
            <person name="Engstroem P.G."/>
            <person name="Tellgren-Roth C."/>
            <person name="Baudo C.D."/>
            <person name="Kennell J.C."/>
            <person name="Sun S."/>
            <person name="Billmyre R.B."/>
            <person name="Schroeder M.S."/>
            <person name="Andersson A."/>
            <person name="Holm T."/>
            <person name="Sigurgeirsson B."/>
            <person name="Wu G."/>
            <person name="Sankaranarayanan S.R."/>
            <person name="Siddharthan R."/>
            <person name="Sanyal K."/>
            <person name="Lundeberg J."/>
            <person name="Nystedt B."/>
            <person name="Boekhout T."/>
            <person name="Dawson T.L. Jr."/>
            <person name="Heitman J."/>
            <person name="Scheynius A."/>
            <person name="Lehtioe J."/>
        </authorList>
    </citation>
    <scope>NUCLEOTIDE SEQUENCE [LARGE SCALE GENOMIC DNA]</scope>
    <source>
        <strain evidence="4">ATCC 42132</strain>
    </source>
</reference>
<dbReference type="PROSITE" id="PS51819">
    <property type="entry name" value="VOC"/>
    <property type="match status" value="1"/>
</dbReference>
<feature type="domain" description="VOC" evidence="2">
    <location>
        <begin position="12"/>
        <end position="143"/>
    </location>
</feature>
<sequence>MSNPWRETQGYSFHSICYRVKDIEESTMFYQNVFGMDLVREADFGRFRKVWMRFPTNKDTDMFGHAHSLIELVQECGTEFDPHYNVQARGGGFQYMCFSVPDIHAARHRFEGLGVHWEEVGLSHSTMFIVHDPDGYPIQIMSQAFDLHLSLQDACRPIVIDGVEQAHMDIRRHGDRDTREEAGLSVPLTPATPASPASPARALTPSSPARRLSAASPVRARSPVSPGPALTMTPATVPRPPAP</sequence>
<feature type="compositionally biased region" description="Low complexity" evidence="1">
    <location>
        <begin position="187"/>
        <end position="228"/>
    </location>
</feature>
<evidence type="ECO:0000259" key="2">
    <source>
        <dbReference type="PROSITE" id="PS51819"/>
    </source>
</evidence>
<dbReference type="InterPro" id="IPR029068">
    <property type="entry name" value="Glyas_Bleomycin-R_OHBP_Dase"/>
</dbReference>
<protein>
    <submittedName>
        <fullName evidence="3">Similar to S.cerevisiae protein GLO1 (Monomeric glyoxalase I)</fullName>
    </submittedName>
</protein>
<dbReference type="STRING" id="1230383.A0A1M8A9S5"/>
<feature type="region of interest" description="Disordered" evidence="1">
    <location>
        <begin position="186"/>
        <end position="243"/>
    </location>
</feature>
<dbReference type="VEuPathDB" id="FungiDB:MSYG_3303"/>
<accession>A0A1M8A9S5</accession>